<keyword evidence="1" id="KW-1188">Viral release from host cell</keyword>
<feature type="transmembrane region" description="Helical" evidence="3">
    <location>
        <begin position="689"/>
        <end position="710"/>
    </location>
</feature>
<feature type="transmembrane region" description="Helical" evidence="3">
    <location>
        <begin position="1251"/>
        <end position="1271"/>
    </location>
</feature>
<gene>
    <name evidence="5" type="ORF">A2Z67_06245</name>
</gene>
<evidence type="ECO:0000313" key="5">
    <source>
        <dbReference type="EMBL" id="OGM08187.1"/>
    </source>
</evidence>
<proteinExistence type="predicted"/>
<dbReference type="PANTHER" id="PTHR37813">
    <property type="entry name" value="FELS-2 PROPHAGE PROTEIN"/>
    <property type="match status" value="1"/>
</dbReference>
<feature type="transmembrane region" description="Helical" evidence="3">
    <location>
        <begin position="1395"/>
        <end position="1419"/>
    </location>
</feature>
<evidence type="ECO:0000259" key="4">
    <source>
        <dbReference type="Pfam" id="PF10145"/>
    </source>
</evidence>
<feature type="transmembrane region" description="Helical" evidence="3">
    <location>
        <begin position="1283"/>
        <end position="1302"/>
    </location>
</feature>
<evidence type="ECO:0000256" key="3">
    <source>
        <dbReference type="SAM" id="Phobius"/>
    </source>
</evidence>
<protein>
    <submittedName>
        <fullName evidence="5">Phage tail tape measure protein</fullName>
    </submittedName>
</protein>
<dbReference type="PANTHER" id="PTHR37813:SF1">
    <property type="entry name" value="FELS-2 PROPHAGE PROTEIN"/>
    <property type="match status" value="1"/>
</dbReference>
<feature type="transmembrane region" description="Helical" evidence="3">
    <location>
        <begin position="1224"/>
        <end position="1244"/>
    </location>
</feature>
<dbReference type="Pfam" id="PF10145">
    <property type="entry name" value="PhageMin_Tail"/>
    <property type="match status" value="1"/>
</dbReference>
<keyword evidence="3" id="KW-0812">Transmembrane</keyword>
<evidence type="ECO:0000313" key="6">
    <source>
        <dbReference type="Proteomes" id="UP000176939"/>
    </source>
</evidence>
<organism evidence="5 6">
    <name type="scientific">Candidatus Woesebacteria bacterium RBG_13_36_22</name>
    <dbReference type="NCBI Taxonomy" id="1802478"/>
    <lineage>
        <taxon>Bacteria</taxon>
        <taxon>Candidatus Woeseibacteriota</taxon>
    </lineage>
</organism>
<keyword evidence="3" id="KW-0472">Membrane</keyword>
<reference evidence="5 6" key="1">
    <citation type="journal article" date="2016" name="Nat. Commun.">
        <title>Thousands of microbial genomes shed light on interconnected biogeochemical processes in an aquifer system.</title>
        <authorList>
            <person name="Anantharaman K."/>
            <person name="Brown C.T."/>
            <person name="Hug L.A."/>
            <person name="Sharon I."/>
            <person name="Castelle C.J."/>
            <person name="Probst A.J."/>
            <person name="Thomas B.C."/>
            <person name="Singh A."/>
            <person name="Wilkins M.J."/>
            <person name="Karaoz U."/>
            <person name="Brodie E.L."/>
            <person name="Williams K.H."/>
            <person name="Hubbard S.S."/>
            <person name="Banfield J.F."/>
        </authorList>
    </citation>
    <scope>NUCLEOTIDE SEQUENCE [LARGE SCALE GENOMIC DNA]</scope>
</reference>
<keyword evidence="3" id="KW-1133">Transmembrane helix</keyword>
<dbReference type="Proteomes" id="UP000176939">
    <property type="component" value="Unassembled WGS sequence"/>
</dbReference>
<accession>A0A1F7WZL4</accession>
<name>A0A1F7WZL4_9BACT</name>
<evidence type="ECO:0000256" key="2">
    <source>
        <dbReference type="SAM" id="Coils"/>
    </source>
</evidence>
<dbReference type="InterPro" id="IPR010090">
    <property type="entry name" value="Phage_tape_meas"/>
</dbReference>
<evidence type="ECO:0000256" key="1">
    <source>
        <dbReference type="ARBA" id="ARBA00022612"/>
    </source>
</evidence>
<feature type="transmembrane region" description="Helical" evidence="3">
    <location>
        <begin position="1113"/>
        <end position="1136"/>
    </location>
</feature>
<dbReference type="EMBL" id="MGFQ01000055">
    <property type="protein sequence ID" value="OGM08187.1"/>
    <property type="molecule type" value="Genomic_DNA"/>
</dbReference>
<feature type="coiled-coil region" evidence="2">
    <location>
        <begin position="1492"/>
        <end position="1524"/>
    </location>
</feature>
<feature type="domain" description="Phage tail tape measure protein" evidence="4">
    <location>
        <begin position="90"/>
        <end position="302"/>
    </location>
</feature>
<comment type="caution">
    <text evidence="5">The sequence shown here is derived from an EMBL/GenBank/DDBJ whole genome shotgun (WGS) entry which is preliminary data.</text>
</comment>
<feature type="transmembrane region" description="Helical" evidence="3">
    <location>
        <begin position="716"/>
        <end position="743"/>
    </location>
</feature>
<feature type="transmembrane region" description="Helical" evidence="3">
    <location>
        <begin position="1179"/>
        <end position="1204"/>
    </location>
</feature>
<keyword evidence="2" id="KW-0175">Coiled coil</keyword>
<sequence>MAQAGQVFVNFGANTQGLLAGTARAGNILQRFSQTGIGAAIVMGASFVTLSRLVTGFATNAIGGFKDFNYHIVRAQALSGATTAEFIKMRDVAEELGRTTEWMAKDIAEGMSNLALAGFNANEIIVMIPDSLRLATAGALDLAKTNTIMANAIRGFSLDASQANQVANVMTATFTTTNTTLESLAETFKNAVGVLGTLGVKMEEVAGAAGVLGDVGISASVAGTGLKNFGIKLASTFGMMQEGAKTAKEFFESLGVTKDRLFDATTGTLNMVEAVKAFKQSMDKLGEARAPEFLAQFSKLFGARAAASLTALVRQADQFQIQTQNTRMTEMIGDVQQVFEQMQGLNGQTLYMTANQEGLHKAVLGMVSALGEGNSIMEEFVNGGGDARMAIERISGDFEQTSKVMEKTFGSGSEGIFSKTTNGLLEITKYSRNNSKEMLRYGEILDQLAKGGLGTKRTEELKKEAAAMREVISTDKRSVQEMTSLGRARIITLAAQIDSIKALKADKDIGSKAVVQLEALNKLYKGNEGNILLAANAMGIEVSKGDKLVGTLGRVKAALIDTKTSTEKQQYAMERLVSQTAMTNTAMDMQRTQLETLDGTFKLFQSGIELVSNKIAMALAPALDSTIKSATIFLRALTLNNDEISSGVTATQKLNEALNDTFVIFKKNGGILSNVKKGFEGLSSIGKTLAVIIGSLGAAGLAAGGAFVWIQALLPALTALAGVFFSLVLPIVAIVTIIITLGIKLKEVHDKIKASGQAARDMADPMIKLYTNIEKKINDVKQAYDNLINSLEKTLGLTNKMSISGGNLVIFGKDQEGNVLTMKDTLEKLDKSFQGLEGSSKEAADKLISAYNAGNAPEINKLLKDNSILMDKIAESELKAGFATKAQMNDFRNTNTLLDSALKSQESATASYKQAQQDKEAGVITEAKLLEMKNNSLEADKQVNDLTKKREILYNRINKQQGRIGVVSNEEKKRLQDIQTVINKQSKAYNDSIKTYEDALRLNKTGVKNWDDVQKKMKEAQKQHELLVGSQKEYNKILDQASSRNPFVYIGRMIKNIVAGKEFQGFLADVAVLMQRLIDTALKFISIVGPPFMKFMSSVIKGIVALWPSINKLFGAILNLFDSIFTTIGFILVDVFGFAEKNGKSVVESLSAAIEKVAIWIDGVAKKIKEMPLDRIKELAVTFGVVLVSLMGLKAGMGVVTGIASKFIMLNNAAATLLTNFTKLFPMFSMPGLMAGFNGLIASVGGLAPALGIVLAIIAAVAVVVTSMFIAFKNNFGGFRDAVMTFVGTVITQVAAIAARAFEMFASLIDLVKSLAQLLAPIIGAIMAQVLGFFNIIIKVVGTIISRVFQIVTGVFEVLSGIFSGDFVKIGTGLIDIIEGIVQIVMSLIEGIMEFILRLFTSVIATGIGLVQTAIEYVINALEKIPFFKEKFAGVHEIISSSFEDAQRLVEAVPKALSKVGDLASKTVGDIADKGRSAIGGKTTADKEIEKNKKAEDKAKAKAKAKAEKQAQQKIDEAKRIQDIAEGIKVGNDYNKRTADNTDAGKDRPNVTTNTVVEYKAAEDDEVNRRMIERIMNDVLKAGVGMEMGDSSGVAG</sequence>
<feature type="transmembrane region" description="Helical" evidence="3">
    <location>
        <begin position="1314"/>
        <end position="1338"/>
    </location>
</feature>
<feature type="transmembrane region" description="Helical" evidence="3">
    <location>
        <begin position="1084"/>
        <end position="1107"/>
    </location>
</feature>
<dbReference type="NCBIfam" id="TIGR01760">
    <property type="entry name" value="tape_meas_TP901"/>
    <property type="match status" value="1"/>
</dbReference>